<dbReference type="PROSITE" id="PS50943">
    <property type="entry name" value="HTH_CROC1"/>
    <property type="match status" value="1"/>
</dbReference>
<organism evidence="2 3">
    <name type="scientific">Sphingobium cloacae</name>
    <dbReference type="NCBI Taxonomy" id="120107"/>
    <lineage>
        <taxon>Bacteria</taxon>
        <taxon>Pseudomonadati</taxon>
        <taxon>Pseudomonadota</taxon>
        <taxon>Alphaproteobacteria</taxon>
        <taxon>Sphingomonadales</taxon>
        <taxon>Sphingomonadaceae</taxon>
        <taxon>Sphingobium</taxon>
    </lineage>
</organism>
<evidence type="ECO:0000313" key="3">
    <source>
        <dbReference type="Proteomes" id="UP000218272"/>
    </source>
</evidence>
<sequence>MPQNDGIFACGARLREERQRLGLNQIEFGKLADASENSQTAYEKGKTAPNIAYLLKLQEHGVDIGYILTGQRYGAPVVRPDEADRWLDEAEKILDEIGDVAEARKRMGDRLTGIALDAALPDRIRGRADFMLSFLGDEEAKQRRAACVRKVERERENARMVMRESFDRAARISGWRPDEELRNAVLKLCEMMQIANPAGIEAQLLDIPLEMLLRAVKQP</sequence>
<dbReference type="RefSeq" id="WP_123905476.1">
    <property type="nucleotide sequence ID" value="NZ_AP017655.1"/>
</dbReference>
<gene>
    <name evidence="2" type="ORF">SCLO_1017570</name>
</gene>
<feature type="domain" description="HTH cro/C1-type" evidence="1">
    <location>
        <begin position="14"/>
        <end position="67"/>
    </location>
</feature>
<accession>A0A1E1F2P1</accession>
<evidence type="ECO:0000313" key="2">
    <source>
        <dbReference type="EMBL" id="BAV64797.1"/>
    </source>
</evidence>
<dbReference type="InterPro" id="IPR001387">
    <property type="entry name" value="Cro/C1-type_HTH"/>
</dbReference>
<dbReference type="EMBL" id="AP017655">
    <property type="protein sequence ID" value="BAV64797.1"/>
    <property type="molecule type" value="Genomic_DNA"/>
</dbReference>
<dbReference type="SUPFAM" id="SSF47413">
    <property type="entry name" value="lambda repressor-like DNA-binding domains"/>
    <property type="match status" value="1"/>
</dbReference>
<keyword evidence="3" id="KW-1185">Reference proteome</keyword>
<name>A0A1E1F2P1_9SPHN</name>
<evidence type="ECO:0000259" key="1">
    <source>
        <dbReference type="PROSITE" id="PS50943"/>
    </source>
</evidence>
<dbReference type="InterPro" id="IPR010982">
    <property type="entry name" value="Lambda_DNA-bd_dom_sf"/>
</dbReference>
<dbReference type="Proteomes" id="UP000218272">
    <property type="component" value="Chromosome SCLO_1"/>
</dbReference>
<dbReference type="SMART" id="SM00530">
    <property type="entry name" value="HTH_XRE"/>
    <property type="match status" value="1"/>
</dbReference>
<dbReference type="AlphaFoldDB" id="A0A1E1F2P1"/>
<dbReference type="KEGG" id="sclo:SCLO_1017570"/>
<dbReference type="CDD" id="cd00093">
    <property type="entry name" value="HTH_XRE"/>
    <property type="match status" value="1"/>
</dbReference>
<dbReference type="GO" id="GO:0003677">
    <property type="term" value="F:DNA binding"/>
    <property type="evidence" value="ECO:0007669"/>
    <property type="project" value="InterPro"/>
</dbReference>
<proteinExistence type="predicted"/>
<dbReference type="OrthoDB" id="7576703at2"/>
<protein>
    <recommendedName>
        <fullName evidence="1">HTH cro/C1-type domain-containing protein</fullName>
    </recommendedName>
</protein>
<dbReference type="Gene3D" id="1.10.260.40">
    <property type="entry name" value="lambda repressor-like DNA-binding domains"/>
    <property type="match status" value="1"/>
</dbReference>
<reference evidence="2 3" key="1">
    <citation type="submission" date="2016-10" db="EMBL/GenBank/DDBJ databases">
        <title>Complete Genome Sequence of the Nonylphenol-Degrading Bacterium Sphingobium cloacae JCM 10874T.</title>
        <authorList>
            <person name="Ootsuka M."/>
            <person name="Nishizawa T."/>
            <person name="Ohta H."/>
        </authorList>
    </citation>
    <scope>NUCLEOTIDE SEQUENCE [LARGE SCALE GENOMIC DNA]</scope>
    <source>
        <strain evidence="2 3">JCM 10874</strain>
    </source>
</reference>